<dbReference type="EMBL" id="QBIY01012631">
    <property type="protein sequence ID" value="RXN20782.1"/>
    <property type="molecule type" value="Genomic_DNA"/>
</dbReference>
<organism evidence="2 3">
    <name type="scientific">Labeo rohita</name>
    <name type="common">Indian major carp</name>
    <name type="synonym">Cyprinus rohita</name>
    <dbReference type="NCBI Taxonomy" id="84645"/>
    <lineage>
        <taxon>Eukaryota</taxon>
        <taxon>Metazoa</taxon>
        <taxon>Chordata</taxon>
        <taxon>Craniata</taxon>
        <taxon>Vertebrata</taxon>
        <taxon>Euteleostomi</taxon>
        <taxon>Actinopterygii</taxon>
        <taxon>Neopterygii</taxon>
        <taxon>Teleostei</taxon>
        <taxon>Ostariophysi</taxon>
        <taxon>Cypriniformes</taxon>
        <taxon>Cyprinidae</taxon>
        <taxon>Labeoninae</taxon>
        <taxon>Labeonini</taxon>
        <taxon>Labeo</taxon>
    </lineage>
</organism>
<evidence type="ECO:0000313" key="2">
    <source>
        <dbReference type="EMBL" id="RXN20782.1"/>
    </source>
</evidence>
<feature type="domain" description="Tc1-like transposase DDE" evidence="1">
    <location>
        <begin position="26"/>
        <end position="172"/>
    </location>
</feature>
<reference evidence="2 3" key="1">
    <citation type="submission" date="2018-03" db="EMBL/GenBank/DDBJ databases">
        <title>Draft genome sequence of Rohu Carp (Labeo rohita).</title>
        <authorList>
            <person name="Das P."/>
            <person name="Kushwaha B."/>
            <person name="Joshi C.G."/>
            <person name="Kumar D."/>
            <person name="Nagpure N.S."/>
            <person name="Sahoo L."/>
            <person name="Das S.P."/>
            <person name="Bit A."/>
            <person name="Patnaik S."/>
            <person name="Meher P.K."/>
            <person name="Jayasankar P."/>
            <person name="Koringa P.G."/>
            <person name="Patel N.V."/>
            <person name="Hinsu A.T."/>
            <person name="Kumar R."/>
            <person name="Pandey M."/>
            <person name="Agarwal S."/>
            <person name="Srivastava S."/>
            <person name="Singh M."/>
            <person name="Iquebal M.A."/>
            <person name="Jaiswal S."/>
            <person name="Angadi U.B."/>
            <person name="Kumar N."/>
            <person name="Raza M."/>
            <person name="Shah T.M."/>
            <person name="Rai A."/>
            <person name="Jena J.K."/>
        </authorList>
    </citation>
    <scope>NUCLEOTIDE SEQUENCE [LARGE SCALE GENOMIC DNA]</scope>
    <source>
        <strain evidence="2">DASCIFA01</strain>
        <tissue evidence="2">Testis</tissue>
    </source>
</reference>
<dbReference type="STRING" id="84645.A0A498MMJ2"/>
<protein>
    <recommendedName>
        <fullName evidence="1">Tc1-like transposase DDE domain-containing protein</fullName>
    </recommendedName>
</protein>
<dbReference type="Gene3D" id="3.30.420.10">
    <property type="entry name" value="Ribonuclease H-like superfamily/Ribonuclease H"/>
    <property type="match status" value="1"/>
</dbReference>
<comment type="caution">
    <text evidence="2">The sequence shown here is derived from an EMBL/GenBank/DDBJ whole genome shotgun (WGS) entry which is preliminary data.</text>
</comment>
<keyword evidence="3" id="KW-1185">Reference proteome</keyword>
<evidence type="ECO:0000259" key="1">
    <source>
        <dbReference type="Pfam" id="PF13358"/>
    </source>
</evidence>
<dbReference type="InterPro" id="IPR036397">
    <property type="entry name" value="RNaseH_sf"/>
</dbReference>
<sequence length="229" mass="26691">MVYSNDMIYINFVSESYGTNQAPHEFIYIDEAGFNLAKRRRRGRNVIGKRATVDVPGQRGANITMCAAIVNAGLLLHRCQVGPYNTERLLAFLNDLHQRLVPEQDQEGENMRTFVITWDNVAFHHSQAITTWFEVHPRLVSLFLPPYSPFLNPVAEFFSAWRWKVYDHQPHDQMSLLEAMDAGCRDITVDDCQGWIRHTRRFYPRCIALDNIRCDVDENMWPNPEDCRD</sequence>
<dbReference type="GO" id="GO:0003676">
    <property type="term" value="F:nucleic acid binding"/>
    <property type="evidence" value="ECO:0007669"/>
    <property type="project" value="InterPro"/>
</dbReference>
<gene>
    <name evidence="2" type="ORF">ROHU_006990</name>
</gene>
<dbReference type="Pfam" id="PF13358">
    <property type="entry name" value="DDE_3"/>
    <property type="match status" value="1"/>
</dbReference>
<name>A0A498MMJ2_LABRO</name>
<evidence type="ECO:0000313" key="3">
    <source>
        <dbReference type="Proteomes" id="UP000290572"/>
    </source>
</evidence>
<accession>A0A498MMJ2</accession>
<dbReference type="Proteomes" id="UP000290572">
    <property type="component" value="Unassembled WGS sequence"/>
</dbReference>
<dbReference type="AlphaFoldDB" id="A0A498MMJ2"/>
<proteinExistence type="predicted"/>
<dbReference type="InterPro" id="IPR038717">
    <property type="entry name" value="Tc1-like_DDE_dom"/>
</dbReference>